<protein>
    <submittedName>
        <fullName evidence="1">Asparagine synthase</fullName>
    </submittedName>
</protein>
<evidence type="ECO:0000313" key="2">
    <source>
        <dbReference type="Proteomes" id="UP000000488"/>
    </source>
</evidence>
<dbReference type="KEGG" id="mfu:LILAB_27735"/>
<dbReference type="SUPFAM" id="SSF52402">
    <property type="entry name" value="Adenine nucleotide alpha hydrolases-like"/>
    <property type="match status" value="1"/>
</dbReference>
<dbReference type="EMBL" id="CP002830">
    <property type="protein sequence ID" value="AEI67434.1"/>
    <property type="molecule type" value="Genomic_DNA"/>
</dbReference>
<sequence length="520" mass="57370">MLHADLAFDDLAAPLGFVEGGFSIGQSQVRLVQHRMLRSVLLEGADRIVAIVLERFADDPEGLEHVVDATDGQIQTHLDDLEDYPLDFAALTIDRRRRAIRYTASPTISIPVYCLATAGRARFDWDYARLLGSGPHEIVWDYALAQIAGVSTYGPATVVSGLYRATSGATLVVTTAGVDAILPEPVRHDGPRELPPGVDAEALFRETVISILDARPLDPRRTAVELSGGMDSALTGLATAHVTGDGAMSLGAQFDGAMGEAQRARRLLLCRAGSFADLSVPAGRYAPFSPRSLRRRRHQVWPEDENYPEIFEAAFHMLRAAGIDTLVSGFGGDELYFAYRDEAGEDGVAAEPPPCPFLTARGMATALSARSTYPSAWLQQTCWQSAASQSQRVLRYGLWPVYPYLNVALARFVSRLPAAFRRDRRILRRTLTRWLGNPVFETAYVKESFDPVARRGIAENRAWLQALVRHSPLSRHAEIDTAAILAALDSDIDRLDRARYNALFRFLKIACFFQSDRPLN</sequence>
<dbReference type="HOGENOM" id="CLU_530765_0_0_7"/>
<organism evidence="1 2">
    <name type="scientific">Myxococcus fulvus (strain ATCC BAA-855 / HW-1)</name>
    <dbReference type="NCBI Taxonomy" id="483219"/>
    <lineage>
        <taxon>Bacteria</taxon>
        <taxon>Pseudomonadati</taxon>
        <taxon>Myxococcota</taxon>
        <taxon>Myxococcia</taxon>
        <taxon>Myxococcales</taxon>
        <taxon>Cystobacterineae</taxon>
        <taxon>Myxococcaceae</taxon>
        <taxon>Myxococcus</taxon>
    </lineage>
</organism>
<dbReference type="Gene3D" id="3.40.50.620">
    <property type="entry name" value="HUPs"/>
    <property type="match status" value="1"/>
</dbReference>
<dbReference type="STRING" id="483219.LILAB_27735"/>
<dbReference type="InterPro" id="IPR014729">
    <property type="entry name" value="Rossmann-like_a/b/a_fold"/>
</dbReference>
<evidence type="ECO:0000313" key="1">
    <source>
        <dbReference type="EMBL" id="AEI67434.1"/>
    </source>
</evidence>
<reference evidence="1 2" key="1">
    <citation type="journal article" date="2011" name="J. Bacteriol.">
        <title>Genome sequence of the halotolerant marine bacterium Myxococcus fulvus HW-1.</title>
        <authorList>
            <person name="Li Z.F."/>
            <person name="Li X."/>
            <person name="Liu H."/>
            <person name="Liu X."/>
            <person name="Han K."/>
            <person name="Wu Z.H."/>
            <person name="Hu W."/>
            <person name="Li F.F."/>
            <person name="Li Y.Z."/>
        </authorList>
    </citation>
    <scope>NUCLEOTIDE SEQUENCE [LARGE SCALE GENOMIC DNA]</scope>
    <source>
        <strain evidence="2">ATCC BAA-855 / HW-1</strain>
    </source>
</reference>
<name>F8CG82_MYXFH</name>
<accession>F8CG82</accession>
<dbReference type="eggNOG" id="COG0367">
    <property type="taxonomic scope" value="Bacteria"/>
</dbReference>
<dbReference type="AlphaFoldDB" id="F8CG82"/>
<gene>
    <name evidence="1" type="ordered locus">LILAB_27735</name>
</gene>
<dbReference type="Proteomes" id="UP000000488">
    <property type="component" value="Chromosome"/>
</dbReference>
<proteinExistence type="predicted"/>